<dbReference type="VEuPathDB" id="FungiDB:CHGG_06156"/>
<name>Q2H5A9_CHAGB</name>
<evidence type="ECO:0000256" key="1">
    <source>
        <dbReference type="ARBA" id="ARBA00022801"/>
    </source>
</evidence>
<gene>
    <name evidence="2" type="ORF">CHGG_06156</name>
</gene>
<dbReference type="OrthoDB" id="10249920at2759"/>
<dbReference type="OMA" id="NDPGLCN"/>
<dbReference type="PANTHER" id="PTHR11839">
    <property type="entry name" value="UDP/ADP-SUGAR PYROPHOSPHATASE"/>
    <property type="match status" value="1"/>
</dbReference>
<proteinExistence type="predicted"/>
<dbReference type="GO" id="GO:0005829">
    <property type="term" value="C:cytosol"/>
    <property type="evidence" value="ECO:0007669"/>
    <property type="project" value="TreeGrafter"/>
</dbReference>
<dbReference type="GO" id="GO:0019693">
    <property type="term" value="P:ribose phosphate metabolic process"/>
    <property type="evidence" value="ECO:0007669"/>
    <property type="project" value="TreeGrafter"/>
</dbReference>
<dbReference type="EMBL" id="CH408031">
    <property type="protein sequence ID" value="EAQ89537.1"/>
    <property type="molecule type" value="Genomic_DNA"/>
</dbReference>
<evidence type="ECO:0000313" key="3">
    <source>
        <dbReference type="Proteomes" id="UP000001056"/>
    </source>
</evidence>
<dbReference type="Proteomes" id="UP000001056">
    <property type="component" value="Unassembled WGS sequence"/>
</dbReference>
<dbReference type="GO" id="GO:0005634">
    <property type="term" value="C:nucleus"/>
    <property type="evidence" value="ECO:0007669"/>
    <property type="project" value="TreeGrafter"/>
</dbReference>
<dbReference type="GO" id="GO:0006753">
    <property type="term" value="P:nucleoside phosphate metabolic process"/>
    <property type="evidence" value="ECO:0007669"/>
    <property type="project" value="TreeGrafter"/>
</dbReference>
<accession>Q2H5A9</accession>
<organism evidence="2 3">
    <name type="scientific">Chaetomium globosum (strain ATCC 6205 / CBS 148.51 / DSM 1962 / NBRC 6347 / NRRL 1970)</name>
    <name type="common">Soil fungus</name>
    <dbReference type="NCBI Taxonomy" id="306901"/>
    <lineage>
        <taxon>Eukaryota</taxon>
        <taxon>Fungi</taxon>
        <taxon>Dikarya</taxon>
        <taxon>Ascomycota</taxon>
        <taxon>Pezizomycotina</taxon>
        <taxon>Sordariomycetes</taxon>
        <taxon>Sordariomycetidae</taxon>
        <taxon>Sordariales</taxon>
        <taxon>Chaetomiaceae</taxon>
        <taxon>Chaetomium</taxon>
    </lineage>
</organism>
<dbReference type="PANTHER" id="PTHR11839:SF1">
    <property type="entry name" value="ADP-SUGAR PYROPHOSPHATASE"/>
    <property type="match status" value="1"/>
</dbReference>
<dbReference type="GO" id="GO:0047631">
    <property type="term" value="F:ADP-ribose diphosphatase activity"/>
    <property type="evidence" value="ECO:0007669"/>
    <property type="project" value="TreeGrafter"/>
</dbReference>
<dbReference type="STRING" id="306901.Q2H5A9"/>
<reference evidence="3" key="1">
    <citation type="journal article" date="2015" name="Genome Announc.">
        <title>Draft genome sequence of the cellulolytic fungus Chaetomium globosum.</title>
        <authorList>
            <person name="Cuomo C.A."/>
            <person name="Untereiner W.A."/>
            <person name="Ma L.-J."/>
            <person name="Grabherr M."/>
            <person name="Birren B.W."/>
        </authorList>
    </citation>
    <scope>NUCLEOTIDE SEQUENCE [LARGE SCALE GENOMIC DNA]</scope>
    <source>
        <strain evidence="3">ATCC 6205 / CBS 148.51 / DSM 1962 / NBRC 6347 / NRRL 1970</strain>
    </source>
</reference>
<dbReference type="Gene3D" id="3.90.79.10">
    <property type="entry name" value="Nucleoside Triphosphate Pyrophosphohydrolase"/>
    <property type="match status" value="2"/>
</dbReference>
<protein>
    <submittedName>
        <fullName evidence="2">Uncharacterized protein</fullName>
    </submittedName>
</protein>
<keyword evidence="1" id="KW-0378">Hydrolase</keyword>
<sequence>MSGEAKVISTGPLPASEAVWTKLVKKTYKDPNGVTRTWESAERTTRPKGSDIDGVGIVAILEKETDPGFCNTNLRMVHVTVDMSLPANQDLKPELEENEFIEVFLVKLVDLWEECIKLEAQGYAIDARIANLAEGIEIGQEVQALGAG</sequence>
<dbReference type="RefSeq" id="XP_001222251.1">
    <property type="nucleotide sequence ID" value="XM_001222250.1"/>
</dbReference>
<dbReference type="GeneID" id="4390581"/>
<keyword evidence="3" id="KW-1185">Reference proteome</keyword>
<dbReference type="HOGENOM" id="CLU_062658_0_1_1"/>
<dbReference type="AlphaFoldDB" id="Q2H5A9"/>
<evidence type="ECO:0000313" key="2">
    <source>
        <dbReference type="EMBL" id="EAQ89537.1"/>
    </source>
</evidence>
<dbReference type="eggNOG" id="KOG3041">
    <property type="taxonomic scope" value="Eukaryota"/>
</dbReference>
<dbReference type="InParanoid" id="Q2H5A9"/>